<keyword evidence="1" id="KW-0547">Nucleotide-binding</keyword>
<sequence length="205" mass="21832">FDSVVAAWMLMSRGCSVDFVHFSLNCAQADHALAVAGELTRAWGHGMDPQVHLVEFQPVKDALYDHVDSRMRQVTLKVMMAKAADRIAEEAGIPALVTGDALGQVSSQTLPHLVAVSKAVQVPILRPLVGLPKQAIIDLARTIGTAELSARAQEVCDLSEGRPVATASTLTAVDATVEAMPEHVLADVVSTAKVFKLADWSPGQM</sequence>
<dbReference type="GO" id="GO:0052837">
    <property type="term" value="P:thiazole biosynthetic process"/>
    <property type="evidence" value="ECO:0007669"/>
    <property type="project" value="TreeGrafter"/>
</dbReference>
<dbReference type="SUPFAM" id="SSF52402">
    <property type="entry name" value="Adenine nucleotide alpha hydrolases-like"/>
    <property type="match status" value="1"/>
</dbReference>
<dbReference type="GO" id="GO:0002937">
    <property type="term" value="P:tRNA 4-thiouridine biosynthesis"/>
    <property type="evidence" value="ECO:0007669"/>
    <property type="project" value="TreeGrafter"/>
</dbReference>
<keyword evidence="2" id="KW-0067">ATP-binding</keyword>
<dbReference type="InterPro" id="IPR014729">
    <property type="entry name" value="Rossmann-like_a/b/a_fold"/>
</dbReference>
<dbReference type="GO" id="GO:0005829">
    <property type="term" value="C:cytosol"/>
    <property type="evidence" value="ECO:0007669"/>
    <property type="project" value="TreeGrafter"/>
</dbReference>
<dbReference type="Gene3D" id="3.40.50.620">
    <property type="entry name" value="HUPs"/>
    <property type="match status" value="1"/>
</dbReference>
<dbReference type="GO" id="GO:0005524">
    <property type="term" value="F:ATP binding"/>
    <property type="evidence" value="ECO:0007669"/>
    <property type="project" value="UniProtKB-KW"/>
</dbReference>
<feature type="non-terminal residue" evidence="4">
    <location>
        <position position="1"/>
    </location>
</feature>
<evidence type="ECO:0000313" key="4">
    <source>
        <dbReference type="EMBL" id="VAW09101.1"/>
    </source>
</evidence>
<dbReference type="EMBL" id="UOEI01000678">
    <property type="protein sequence ID" value="VAW09101.1"/>
    <property type="molecule type" value="Genomic_DNA"/>
</dbReference>
<dbReference type="Pfam" id="PF02568">
    <property type="entry name" value="ThiI"/>
    <property type="match status" value="1"/>
</dbReference>
<dbReference type="InterPro" id="IPR050102">
    <property type="entry name" value="tRNA_sulfurtransferase_ThiI"/>
</dbReference>
<accession>A0A3B0SRW1</accession>
<evidence type="ECO:0000259" key="3">
    <source>
        <dbReference type="Pfam" id="PF02568"/>
    </source>
</evidence>
<dbReference type="AlphaFoldDB" id="A0A3B0SRW1"/>
<organism evidence="4">
    <name type="scientific">hydrothermal vent metagenome</name>
    <dbReference type="NCBI Taxonomy" id="652676"/>
    <lineage>
        <taxon>unclassified sequences</taxon>
        <taxon>metagenomes</taxon>
        <taxon>ecological metagenomes</taxon>
    </lineage>
</organism>
<evidence type="ECO:0000256" key="1">
    <source>
        <dbReference type="ARBA" id="ARBA00022741"/>
    </source>
</evidence>
<protein>
    <recommendedName>
        <fullName evidence="3">Thil AANH domain-containing protein</fullName>
    </recommendedName>
</protein>
<feature type="domain" description="Thil AANH" evidence="3">
    <location>
        <begin position="1"/>
        <end position="173"/>
    </location>
</feature>
<dbReference type="GO" id="GO:0004810">
    <property type="term" value="F:CCA tRNA nucleotidyltransferase activity"/>
    <property type="evidence" value="ECO:0007669"/>
    <property type="project" value="InterPro"/>
</dbReference>
<dbReference type="PANTHER" id="PTHR43209">
    <property type="entry name" value="TRNA SULFURTRANSFERASE"/>
    <property type="match status" value="1"/>
</dbReference>
<name>A0A3B0SRW1_9ZZZZ</name>
<evidence type="ECO:0000256" key="2">
    <source>
        <dbReference type="ARBA" id="ARBA00022840"/>
    </source>
</evidence>
<reference evidence="4" key="1">
    <citation type="submission" date="2018-06" db="EMBL/GenBank/DDBJ databases">
        <authorList>
            <person name="Zhirakovskaya E."/>
        </authorList>
    </citation>
    <scope>NUCLEOTIDE SEQUENCE</scope>
</reference>
<proteinExistence type="predicted"/>
<gene>
    <name evidence="4" type="ORF">MNBD_ACTINO01-1533</name>
</gene>
<dbReference type="InterPro" id="IPR020536">
    <property type="entry name" value="ThiI_AANH"/>
</dbReference>
<dbReference type="PANTHER" id="PTHR43209:SF1">
    <property type="entry name" value="TRNA SULFURTRANSFERASE"/>
    <property type="match status" value="1"/>
</dbReference>